<proteinExistence type="predicted"/>
<evidence type="ECO:0000256" key="1">
    <source>
        <dbReference type="SAM" id="Phobius"/>
    </source>
</evidence>
<keyword evidence="3" id="KW-1185">Reference proteome</keyword>
<evidence type="ECO:0000313" key="3">
    <source>
        <dbReference type="Proteomes" id="UP000001947"/>
    </source>
</evidence>
<accession>Q21PM1</accession>
<evidence type="ECO:0000313" key="2">
    <source>
        <dbReference type="EMBL" id="ABD79358.1"/>
    </source>
</evidence>
<dbReference type="AlphaFoldDB" id="Q21PM1"/>
<keyword evidence="1" id="KW-0812">Transmembrane</keyword>
<gene>
    <name evidence="2" type="ordered locus">Sde_0094</name>
</gene>
<dbReference type="eggNOG" id="ENOG503118G">
    <property type="taxonomic scope" value="Bacteria"/>
</dbReference>
<dbReference type="STRING" id="203122.Sde_0094"/>
<dbReference type="EMBL" id="CP000282">
    <property type="protein sequence ID" value="ABD79358.1"/>
    <property type="molecule type" value="Genomic_DNA"/>
</dbReference>
<dbReference type="InterPro" id="IPR046659">
    <property type="entry name" value="DUF6768"/>
</dbReference>
<dbReference type="Proteomes" id="UP000001947">
    <property type="component" value="Chromosome"/>
</dbReference>
<name>Q21PM1_SACD2</name>
<sequence>MTNIDDKILETLCEEDRELLSTYIEDMNKCRLITESFRGKQKFYIMLVWADILFFTLLLIFSVYQYFTTEAIAEKLTWMGGFVLSVLAISLMKMWYWMELNKLAVTRDIKRVELQISLLAQKLDTK</sequence>
<dbReference type="RefSeq" id="WP_011466582.1">
    <property type="nucleotide sequence ID" value="NC_007912.1"/>
</dbReference>
<organism evidence="2 3">
    <name type="scientific">Saccharophagus degradans (strain 2-40 / ATCC 43961 / DSM 17024)</name>
    <dbReference type="NCBI Taxonomy" id="203122"/>
    <lineage>
        <taxon>Bacteria</taxon>
        <taxon>Pseudomonadati</taxon>
        <taxon>Pseudomonadota</taxon>
        <taxon>Gammaproteobacteria</taxon>
        <taxon>Cellvibrionales</taxon>
        <taxon>Cellvibrionaceae</taxon>
        <taxon>Saccharophagus</taxon>
    </lineage>
</organism>
<feature type="transmembrane region" description="Helical" evidence="1">
    <location>
        <begin position="76"/>
        <end position="97"/>
    </location>
</feature>
<dbReference type="GeneID" id="98611810"/>
<dbReference type="KEGG" id="sde:Sde_0094"/>
<dbReference type="HOGENOM" id="CLU_1979963_0_0_6"/>
<dbReference type="OrthoDB" id="6197105at2"/>
<protein>
    <submittedName>
        <fullName evidence="2">Uncharacterized protein</fullName>
    </submittedName>
</protein>
<keyword evidence="1" id="KW-1133">Transmembrane helix</keyword>
<dbReference type="Pfam" id="PF20556">
    <property type="entry name" value="DUF6768"/>
    <property type="match status" value="1"/>
</dbReference>
<reference evidence="2 3" key="1">
    <citation type="journal article" date="2008" name="PLoS Genet.">
        <title>Complete genome sequence of the complex carbohydrate-degrading marine bacterium, Saccharophagus degradans strain 2-40 T.</title>
        <authorList>
            <person name="Weiner R.M."/>
            <person name="Taylor L.E.II."/>
            <person name="Henrissat B."/>
            <person name="Hauser L."/>
            <person name="Land M."/>
            <person name="Coutinho P.M."/>
            <person name="Rancurel C."/>
            <person name="Saunders E.H."/>
            <person name="Longmire A.G."/>
            <person name="Zhang H."/>
            <person name="Bayer E.A."/>
            <person name="Gilbert H.J."/>
            <person name="Larimer F."/>
            <person name="Zhulin I.B."/>
            <person name="Ekborg N.A."/>
            <person name="Lamed R."/>
            <person name="Richardson P.M."/>
            <person name="Borovok I."/>
            <person name="Hutcheson S."/>
        </authorList>
    </citation>
    <scope>NUCLEOTIDE SEQUENCE [LARGE SCALE GENOMIC DNA]</scope>
    <source>
        <strain evidence="3">2-40 / ATCC 43961 / DSM 17024</strain>
    </source>
</reference>
<feature type="transmembrane region" description="Helical" evidence="1">
    <location>
        <begin position="43"/>
        <end position="64"/>
    </location>
</feature>
<keyword evidence="1" id="KW-0472">Membrane</keyword>